<feature type="compositionally biased region" description="Polar residues" evidence="11">
    <location>
        <begin position="758"/>
        <end position="767"/>
    </location>
</feature>
<feature type="region of interest" description="Disordered" evidence="11">
    <location>
        <begin position="683"/>
        <end position="773"/>
    </location>
</feature>
<dbReference type="STRING" id="147828.A0A4S2LH49"/>
<feature type="compositionally biased region" description="Low complexity" evidence="11">
    <location>
        <begin position="747"/>
        <end position="757"/>
    </location>
</feature>
<proteinExistence type="inferred from homology"/>
<evidence type="ECO:0000256" key="2">
    <source>
        <dbReference type="ARBA" id="ARBA00022723"/>
    </source>
</evidence>
<sequence length="791" mass="87281">MRPTFCATSTEQSANVFAPNYHRRQQLVNRLTKHQVQHSIRKLDAQLRRELTVRLQLHRVLRRITLQTHHLSSDKGQRNGFSSPSNDHSTQNLFKQARKLLEKIQPKPVVIAKDSRVVQSTLGSRCYLQPSAATYQNMINMPLKKMFIQQLLEQNAPRSEESPEKYRGGNPERISPPVLEALHEVNQVDIEAHDNGLPSLNKSITKFGKDPHLVEVNSGTAWGVSSDTALDLSTNQSRHSAHVIHRPWNNDNTNQENCEPNNPSPLRSVTDDSRTKLHEITPAQRRMSFSAAELFKAHNSPSSDPSASVGDLLPPDYMSRISAKMNLTGISMNSSFPYLYQTTPSIDLLTAAYAAALTHGCQNVGSSGTIVPGSLLFQTQMDQSHPTEERSTRHSTSFKESDTIQSRDLLTSGGFPATQPSVFYPNSYWSTHLAANATNNHDVYNMSTSASALSKGHYNDQAGLDDLEQEDLGMRSSHCTLSPNNSRTRPSEDYLEQFMKVDQSQNILWRQLADRFQRTLAPNQCGVCNKVLSCRSALTMHYRVHTEERPFVCIICEKRFSTKGNLKTHLGQHHETIEAYRNAVAVAMATGTALPRPPPMSSSATLPPPTGKIPSGDTQLAPQFHKAENGSSLYAGGAGDSLTGIPSPTDLSMMMNTGALSLPWATHSGLFPFARSVIHPNLSSSTHSDCPNDSRQTETFNTSSNGTDERKPHHSSLLVSPSGRLDSGFYASPSNQFSRNHGEEPKTGSPTTTTTSSVAPQNESTPVKTKFFQGFPKPHAELSILATEQCN</sequence>
<evidence type="ECO:0000256" key="5">
    <source>
        <dbReference type="ARBA" id="ARBA00022833"/>
    </source>
</evidence>
<dbReference type="SUPFAM" id="SSF57667">
    <property type="entry name" value="beta-beta-alpha zinc fingers"/>
    <property type="match status" value="1"/>
</dbReference>
<evidence type="ECO:0000256" key="3">
    <source>
        <dbReference type="ARBA" id="ARBA00022737"/>
    </source>
</evidence>
<feature type="region of interest" description="Disordered" evidence="11">
    <location>
        <begin position="246"/>
        <end position="271"/>
    </location>
</feature>
<evidence type="ECO:0000256" key="10">
    <source>
        <dbReference type="PROSITE-ProRule" id="PRU00042"/>
    </source>
</evidence>
<evidence type="ECO:0000256" key="11">
    <source>
        <dbReference type="SAM" id="MobiDB-lite"/>
    </source>
</evidence>
<dbReference type="InterPro" id="IPR036236">
    <property type="entry name" value="Znf_C2H2_sf"/>
</dbReference>
<evidence type="ECO:0000259" key="12">
    <source>
        <dbReference type="PROSITE" id="PS50157"/>
    </source>
</evidence>
<keyword evidence="7" id="KW-0804">Transcription</keyword>
<dbReference type="EMBL" id="SJOL01008692">
    <property type="protein sequence ID" value="TGZ59788.1"/>
    <property type="molecule type" value="Genomic_DNA"/>
</dbReference>
<feature type="compositionally biased region" description="Polar residues" evidence="11">
    <location>
        <begin position="79"/>
        <end position="90"/>
    </location>
</feature>
<keyword evidence="14" id="KW-1185">Reference proteome</keyword>
<feature type="region of interest" description="Disordered" evidence="11">
    <location>
        <begin position="382"/>
        <end position="405"/>
    </location>
</feature>
<feature type="domain" description="C2H2-type" evidence="12">
    <location>
        <begin position="551"/>
        <end position="573"/>
    </location>
</feature>
<dbReference type="InterPro" id="IPR013087">
    <property type="entry name" value="Znf_C2H2_type"/>
</dbReference>
<evidence type="ECO:0000313" key="14">
    <source>
        <dbReference type="Proteomes" id="UP000308267"/>
    </source>
</evidence>
<feature type="compositionally biased region" description="Polar residues" evidence="11">
    <location>
        <begin position="249"/>
        <end position="267"/>
    </location>
</feature>
<dbReference type="PANTHER" id="PTHR23233:SF84">
    <property type="entry name" value="FI23031P1"/>
    <property type="match status" value="1"/>
</dbReference>
<name>A0A4S2LH49_OPIFE</name>
<dbReference type="FunFam" id="3.30.160.60:FF:000130">
    <property type="entry name" value="Spalt-like transcription factor 4"/>
    <property type="match status" value="1"/>
</dbReference>
<keyword evidence="8" id="KW-0539">Nucleus</keyword>
<dbReference type="SMART" id="SM00355">
    <property type="entry name" value="ZnF_C2H2"/>
    <property type="match status" value="2"/>
</dbReference>
<dbReference type="Proteomes" id="UP000308267">
    <property type="component" value="Unassembled WGS sequence"/>
</dbReference>
<dbReference type="PROSITE" id="PS00028">
    <property type="entry name" value="ZINC_FINGER_C2H2_1"/>
    <property type="match status" value="1"/>
</dbReference>
<evidence type="ECO:0000256" key="9">
    <source>
        <dbReference type="ARBA" id="ARBA00038474"/>
    </source>
</evidence>
<feature type="compositionally biased region" description="Basic and acidic residues" evidence="11">
    <location>
        <begin position="385"/>
        <end position="402"/>
    </location>
</feature>
<feature type="domain" description="C2H2-type" evidence="12">
    <location>
        <begin position="523"/>
        <end position="550"/>
    </location>
</feature>
<protein>
    <recommendedName>
        <fullName evidence="12">C2H2-type domain-containing protein</fullName>
    </recommendedName>
</protein>
<comment type="caution">
    <text evidence="13">The sequence shown here is derived from an EMBL/GenBank/DDBJ whole genome shotgun (WGS) entry which is preliminary data.</text>
</comment>
<dbReference type="InterPro" id="IPR051565">
    <property type="entry name" value="Sal_C2H2-zinc-finger"/>
</dbReference>
<comment type="similarity">
    <text evidence="9">Belongs to the sal C2H2-type zinc-finger protein family.</text>
</comment>
<dbReference type="Gene3D" id="3.30.160.60">
    <property type="entry name" value="Classic Zinc Finger"/>
    <property type="match status" value="2"/>
</dbReference>
<evidence type="ECO:0000313" key="13">
    <source>
        <dbReference type="EMBL" id="TGZ59788.1"/>
    </source>
</evidence>
<dbReference type="AlphaFoldDB" id="A0A4S2LH49"/>
<gene>
    <name evidence="13" type="ORF">CRM22_008898</name>
</gene>
<evidence type="ECO:0000256" key="6">
    <source>
        <dbReference type="ARBA" id="ARBA00023015"/>
    </source>
</evidence>
<keyword evidence="5" id="KW-0862">Zinc</keyword>
<organism evidence="13 14">
    <name type="scientific">Opisthorchis felineus</name>
    <dbReference type="NCBI Taxonomy" id="147828"/>
    <lineage>
        <taxon>Eukaryota</taxon>
        <taxon>Metazoa</taxon>
        <taxon>Spiralia</taxon>
        <taxon>Lophotrochozoa</taxon>
        <taxon>Platyhelminthes</taxon>
        <taxon>Trematoda</taxon>
        <taxon>Digenea</taxon>
        <taxon>Opisthorchiida</taxon>
        <taxon>Opisthorchiata</taxon>
        <taxon>Opisthorchiidae</taxon>
        <taxon>Opisthorchis</taxon>
    </lineage>
</organism>
<keyword evidence="2" id="KW-0479">Metal-binding</keyword>
<evidence type="ECO:0000256" key="7">
    <source>
        <dbReference type="ARBA" id="ARBA00023163"/>
    </source>
</evidence>
<evidence type="ECO:0000256" key="8">
    <source>
        <dbReference type="ARBA" id="ARBA00023242"/>
    </source>
</evidence>
<keyword evidence="3" id="KW-0677">Repeat</keyword>
<dbReference type="GO" id="GO:0008270">
    <property type="term" value="F:zinc ion binding"/>
    <property type="evidence" value="ECO:0007669"/>
    <property type="project" value="UniProtKB-KW"/>
</dbReference>
<dbReference type="GO" id="GO:0000978">
    <property type="term" value="F:RNA polymerase II cis-regulatory region sequence-specific DNA binding"/>
    <property type="evidence" value="ECO:0007669"/>
    <property type="project" value="TreeGrafter"/>
</dbReference>
<dbReference type="GO" id="GO:0000981">
    <property type="term" value="F:DNA-binding transcription factor activity, RNA polymerase II-specific"/>
    <property type="evidence" value="ECO:0007669"/>
    <property type="project" value="TreeGrafter"/>
</dbReference>
<comment type="subcellular location">
    <subcellularLocation>
        <location evidence="1">Nucleus</location>
    </subcellularLocation>
</comment>
<feature type="compositionally biased region" description="Polar residues" evidence="11">
    <location>
        <begin position="697"/>
        <end position="706"/>
    </location>
</feature>
<feature type="compositionally biased region" description="Pro residues" evidence="11">
    <location>
        <begin position="595"/>
        <end position="611"/>
    </location>
</feature>
<evidence type="ECO:0000256" key="1">
    <source>
        <dbReference type="ARBA" id="ARBA00004123"/>
    </source>
</evidence>
<keyword evidence="6" id="KW-0805">Transcription regulation</keyword>
<dbReference type="PROSITE" id="PS50157">
    <property type="entry name" value="ZINC_FINGER_C2H2_2"/>
    <property type="match status" value="2"/>
</dbReference>
<dbReference type="OrthoDB" id="9998363at2759"/>
<dbReference type="GO" id="GO:0005634">
    <property type="term" value="C:nucleus"/>
    <property type="evidence" value="ECO:0007669"/>
    <property type="project" value="UniProtKB-SubCell"/>
</dbReference>
<reference evidence="13 14" key="1">
    <citation type="journal article" date="2019" name="BMC Genomics">
        <title>New insights from Opisthorchis felineus genome: update on genomics of the epidemiologically important liver flukes.</title>
        <authorList>
            <person name="Ershov N.I."/>
            <person name="Mordvinov V.A."/>
            <person name="Prokhortchouk E.B."/>
            <person name="Pakharukova M.Y."/>
            <person name="Gunbin K.V."/>
            <person name="Ustyantsev K."/>
            <person name="Genaev M.A."/>
            <person name="Blinov A.G."/>
            <person name="Mazur A."/>
            <person name="Boulygina E."/>
            <person name="Tsygankova S."/>
            <person name="Khrameeva E."/>
            <person name="Chekanov N."/>
            <person name="Fan G."/>
            <person name="Xiao A."/>
            <person name="Zhang H."/>
            <person name="Xu X."/>
            <person name="Yang H."/>
            <person name="Solovyev V."/>
            <person name="Lee S.M."/>
            <person name="Liu X."/>
            <person name="Afonnikov D.A."/>
            <person name="Skryabin K.G."/>
        </authorList>
    </citation>
    <scope>NUCLEOTIDE SEQUENCE [LARGE SCALE GENOMIC DNA]</scope>
    <source>
        <strain evidence="13">AK-0245</strain>
        <tissue evidence="13">Whole organism</tissue>
    </source>
</reference>
<evidence type="ECO:0000256" key="4">
    <source>
        <dbReference type="ARBA" id="ARBA00022771"/>
    </source>
</evidence>
<accession>A0A4S2LH49</accession>
<feature type="region of interest" description="Disordered" evidence="11">
    <location>
        <begin position="71"/>
        <end position="90"/>
    </location>
</feature>
<feature type="region of interest" description="Disordered" evidence="11">
    <location>
        <begin position="593"/>
        <end position="622"/>
    </location>
</feature>
<dbReference type="PANTHER" id="PTHR23233">
    <property type="entry name" value="SAL-LIKE PROTEIN"/>
    <property type="match status" value="1"/>
</dbReference>
<keyword evidence="4 10" id="KW-0863">Zinc-finger</keyword>